<reference evidence="1 2" key="1">
    <citation type="journal article" date="2007" name="J. Virol.">
        <title>Genomic and morphological features of a banchine polydnavirus: comparison with bracoviruses and ichnoviruses.</title>
        <authorList>
            <person name="Lapointe R."/>
            <person name="Tanaka K."/>
            <person name="Barney W.E."/>
            <person name="Whitfield J.B."/>
            <person name="Banks J.C."/>
            <person name="Beliveau C."/>
            <person name="Stoltz D."/>
            <person name="Webb B.A."/>
            <person name="Cusson M."/>
        </authorList>
    </citation>
    <scope>NUCLEOTIDE SEQUENCE [LARGE SCALE GENOMIC DNA]</scope>
</reference>
<sequence length="94" mass="10624">MIICLSLFFRSSIATMSGHLGGSEWVDKLVADIIACDNELQAYTQLEKIGTDEKIKMATIRAKKEMLIVELRRAVRFWSVVPAYIKDIILSSTM</sequence>
<name>A2PZW0_9VIRU</name>
<evidence type="ECO:0000313" key="2">
    <source>
        <dbReference type="Proteomes" id="UP000203987"/>
    </source>
</evidence>
<dbReference type="RefSeq" id="YP_001029399.1">
    <property type="nucleotide sequence ID" value="NC_008905.1"/>
</dbReference>
<protein>
    <submittedName>
        <fullName evidence="1">GfV-B65-ORF1</fullName>
    </submittedName>
</protein>
<proteinExistence type="predicted"/>
<dbReference type="GeneID" id="5179587"/>
<organism evidence="1 2">
    <name type="scientific">Ichnoviriform fumiferanae</name>
    <dbReference type="NCBI Taxonomy" id="419435"/>
    <lineage>
        <taxon>Viruses</taxon>
        <taxon>Viruses incertae sedis</taxon>
        <taxon>Polydnaviriformidae</taxon>
        <taxon>Ichnoviriform</taxon>
    </lineage>
</organism>
<dbReference type="Proteomes" id="UP000203987">
    <property type="component" value="Genome"/>
</dbReference>
<accession>A2PZW0</accession>
<evidence type="ECO:0000313" key="1">
    <source>
        <dbReference type="EMBL" id="BAF45532.1"/>
    </source>
</evidence>
<dbReference type="EMBL" id="AB289977">
    <property type="protein sequence ID" value="BAF45532.1"/>
    <property type="molecule type" value="Genomic_DNA"/>
</dbReference>
<dbReference type="KEGG" id="vg:5179587"/>